<dbReference type="GO" id="GO:0030246">
    <property type="term" value="F:carbohydrate binding"/>
    <property type="evidence" value="ECO:0007669"/>
    <property type="project" value="UniProtKB-KW"/>
</dbReference>
<proteinExistence type="predicted"/>
<gene>
    <name evidence="1" type="ORF">NIES2135_11200</name>
</gene>
<dbReference type="EMBL" id="AP018203">
    <property type="protein sequence ID" value="BAY54303.1"/>
    <property type="molecule type" value="Genomic_DNA"/>
</dbReference>
<name>A0A1Z4JC92_LEPBY</name>
<reference evidence="1 2" key="1">
    <citation type="submission" date="2017-06" db="EMBL/GenBank/DDBJ databases">
        <title>Genome sequencing of cyanobaciteial culture collection at National Institute for Environmental Studies (NIES).</title>
        <authorList>
            <person name="Hirose Y."/>
            <person name="Shimura Y."/>
            <person name="Fujisawa T."/>
            <person name="Nakamura Y."/>
            <person name="Kawachi M."/>
        </authorList>
    </citation>
    <scope>NUCLEOTIDE SEQUENCE [LARGE SCALE GENOMIC DNA]</scope>
    <source>
        <strain evidence="1 2">NIES-2135</strain>
    </source>
</reference>
<evidence type="ECO:0000313" key="1">
    <source>
        <dbReference type="EMBL" id="BAY54303.1"/>
    </source>
</evidence>
<organism evidence="1 2">
    <name type="scientific">Leptolyngbya boryana NIES-2135</name>
    <dbReference type="NCBI Taxonomy" id="1973484"/>
    <lineage>
        <taxon>Bacteria</taxon>
        <taxon>Bacillati</taxon>
        <taxon>Cyanobacteriota</taxon>
        <taxon>Cyanophyceae</taxon>
        <taxon>Leptolyngbyales</taxon>
        <taxon>Leptolyngbyaceae</taxon>
        <taxon>Leptolyngbya group</taxon>
        <taxon>Leptolyngbya</taxon>
    </lineage>
</organism>
<keyword evidence="2" id="KW-1185">Reference proteome</keyword>
<dbReference type="AlphaFoldDB" id="A0A1Z4JC92"/>
<evidence type="ECO:0000313" key="2">
    <source>
        <dbReference type="Proteomes" id="UP000217895"/>
    </source>
</evidence>
<keyword evidence="1" id="KW-0430">Lectin</keyword>
<dbReference type="InterPro" id="IPR017853">
    <property type="entry name" value="GH"/>
</dbReference>
<dbReference type="Proteomes" id="UP000217895">
    <property type="component" value="Chromosome"/>
</dbReference>
<dbReference type="Gene3D" id="3.20.20.80">
    <property type="entry name" value="Glycosidases"/>
    <property type="match status" value="1"/>
</dbReference>
<dbReference type="SUPFAM" id="SSF51445">
    <property type="entry name" value="(Trans)glycosidases"/>
    <property type="match status" value="1"/>
</dbReference>
<accession>A0A1Z4JC92</accession>
<protein>
    <submittedName>
        <fullName evidence="1">Ricin B lectin</fullName>
    </submittedName>
</protein>
<sequence>MIESIAAVFSAGTYALQVFTGQPLSTDYGMTVAIANTVRERAKPADTFIDSIGIATHLRYIDTSYGRFEDVVEPRLRELGIRHIRDGGNDPKMYAKMRRLGAQGIRSTLVMDPRDNITPQNVVDQVKQALPYVAGIEGPNEWDVNAERMSYKGKSFPEGLRNYQADMFRALKSDRATANIPVLAPSMAQPENGKKVGSLAAYSELGNMHSYSGGRVPGQDFDWRWLPLTKQFSGDRPIIVTETGYHNAIHDRVTTHKAVTEQVSAKYIPRTYLEFFNRGIKRTFIYELMDQRPAPDQENNFGIIRADGTPKPAFYAVRNLIRILNDQSGSSAPGSLSYYFSGNVKDLRHTLLQKRNGDFYLVMWLNTESTDAIKTQRVTVNLLTPTKAAATFLPNRSSSATATFSAPRRVTMDVPDAPIILKVVPK</sequence>